<reference evidence="3" key="1">
    <citation type="journal article" date="2023" name="Int. J. Syst. Evol. Microbiol.">
        <title>Mesoterricola silvestris gen. nov., sp. nov., Mesoterricola sediminis sp. nov., Geothrix oryzae sp. nov., Geothrix edaphica sp. nov., Geothrix rubra sp. nov., and Geothrix limicola sp. nov., six novel members of Acidobacteriota isolated from soils.</title>
        <authorList>
            <person name="Itoh H."/>
            <person name="Sugisawa Y."/>
            <person name="Mise K."/>
            <person name="Xu Z."/>
            <person name="Kuniyasu M."/>
            <person name="Ushijima N."/>
            <person name="Kawano K."/>
            <person name="Kobayashi E."/>
            <person name="Shiratori Y."/>
            <person name="Masuda Y."/>
            <person name="Senoo K."/>
        </authorList>
    </citation>
    <scope>NUCLEOTIDE SEQUENCE [LARGE SCALE GENOMIC DNA]</scope>
    <source>
        <strain evidence="3">W79</strain>
    </source>
</reference>
<dbReference type="EMBL" id="AP027080">
    <property type="protein sequence ID" value="BDU73647.1"/>
    <property type="molecule type" value="Genomic_DNA"/>
</dbReference>
<dbReference type="AlphaFoldDB" id="A0AA48GLL1"/>
<evidence type="ECO:0000313" key="3">
    <source>
        <dbReference type="Proteomes" id="UP001238179"/>
    </source>
</evidence>
<feature type="signal peptide" evidence="1">
    <location>
        <begin position="1"/>
        <end position="19"/>
    </location>
</feature>
<organism evidence="2 3">
    <name type="scientific">Mesoterricola silvestris</name>
    <dbReference type="NCBI Taxonomy" id="2927979"/>
    <lineage>
        <taxon>Bacteria</taxon>
        <taxon>Pseudomonadati</taxon>
        <taxon>Acidobacteriota</taxon>
        <taxon>Holophagae</taxon>
        <taxon>Holophagales</taxon>
        <taxon>Holophagaceae</taxon>
        <taxon>Mesoterricola</taxon>
    </lineage>
</organism>
<evidence type="ECO:0000313" key="2">
    <source>
        <dbReference type="EMBL" id="BDU73647.1"/>
    </source>
</evidence>
<proteinExistence type="predicted"/>
<sequence>MRYFSAILASALMALSVDAAGSAGTVLDYKVVVRMREGGGPQESRLQVVTTAPVATRNRVKRPRFVGWRIRAFPGKGGLPPASVLTRVESLLYLEGPNSGVVPREGGTRFGGRNCRLWQALTPSSVGAFVYLAEISPNLLALSYLSASLPEGDLASIEIHLEGVSLGSAPAPAEDGTVLLRTLRKWGALVDDDQQVMVTEQIQ</sequence>
<dbReference type="Proteomes" id="UP001238179">
    <property type="component" value="Chromosome"/>
</dbReference>
<dbReference type="KEGG" id="msil:METEAL_28210"/>
<feature type="chain" id="PRO_5041324749" evidence="1">
    <location>
        <begin position="20"/>
        <end position="203"/>
    </location>
</feature>
<keyword evidence="3" id="KW-1185">Reference proteome</keyword>
<accession>A0AA48GLL1</accession>
<gene>
    <name evidence="2" type="ORF">METEAL_28210</name>
</gene>
<keyword evidence="1" id="KW-0732">Signal</keyword>
<protein>
    <submittedName>
        <fullName evidence="2">Uncharacterized protein</fullName>
    </submittedName>
</protein>
<evidence type="ECO:0000256" key="1">
    <source>
        <dbReference type="SAM" id="SignalP"/>
    </source>
</evidence>
<dbReference type="RefSeq" id="WP_316412318.1">
    <property type="nucleotide sequence ID" value="NZ_AP027080.1"/>
</dbReference>
<name>A0AA48GLL1_9BACT</name>